<dbReference type="Pfam" id="PF07032">
    <property type="entry name" value="DUF1322"/>
    <property type="match status" value="1"/>
</dbReference>
<keyword evidence="1" id="KW-0614">Plasmid</keyword>
<dbReference type="AlphaFoldDB" id="W5SS62"/>
<dbReference type="InterPro" id="IPR009753">
    <property type="entry name" value="DUF1322"/>
</dbReference>
<evidence type="ECO:0000313" key="1">
    <source>
        <dbReference type="EMBL" id="AHH10039.1"/>
    </source>
</evidence>
<sequence>MKSSSNEYIQVLHETKLEYFKLLEEIKQNKYFFPIIMGVCTLNDVKTLNYKDLMEVNKISELKLEKQIFEMFLSKGVL</sequence>
<accession>W5SS62</accession>
<proteinExistence type="predicted"/>
<dbReference type="HOGENOM" id="CLU_197332_0_0_12"/>
<gene>
    <name evidence="1" type="ORF">BPA_0035100</name>
</gene>
<dbReference type="EMBL" id="CP005879">
    <property type="protein sequence ID" value="AHH10039.1"/>
    <property type="molecule type" value="Genomic_DNA"/>
</dbReference>
<dbReference type="RefSeq" id="WP_025407617.1">
    <property type="nucleotide sequence ID" value="NZ_CP005879.1"/>
</dbReference>
<protein>
    <submittedName>
        <fullName evidence="1">Uncharacterized protein</fullName>
    </submittedName>
</protein>
<reference evidence="1" key="1">
    <citation type="submission" date="2013-04" db="EMBL/GenBank/DDBJ databases">
        <title>Comparative Genomics of Relapsing Fever Spirochetes.</title>
        <authorList>
            <person name="Schwan T.G."/>
            <person name="Raffel S.J."/>
            <person name="Porcella S.F."/>
            <person name="Martens C.A."/>
            <person name="Bruno D.P."/>
            <person name="Ricklefs S.M."/>
            <person name="Barbian K.B."/>
        </authorList>
    </citation>
    <scope>NUCLEOTIDE SEQUENCE</scope>
    <source>
        <strain evidence="1">SLO</strain>
        <plasmid evidence="1">unnamed</plasmid>
    </source>
</reference>
<geneLocation type="plasmid" evidence="1">
    <name>unnamed</name>
</geneLocation>
<dbReference type="OrthoDB" id="350915at2"/>
<name>W5SS62_BORPR</name>
<organism evidence="1">
    <name type="scientific">Borrelia parkeri SLO</name>
    <dbReference type="NCBI Taxonomy" id="1313294"/>
    <lineage>
        <taxon>Bacteria</taxon>
        <taxon>Pseudomonadati</taxon>
        <taxon>Spirochaetota</taxon>
        <taxon>Spirochaetia</taxon>
        <taxon>Spirochaetales</taxon>
        <taxon>Borreliaceae</taxon>
        <taxon>Borrelia</taxon>
    </lineage>
</organism>